<proteinExistence type="predicted"/>
<dbReference type="GeneID" id="79585667"/>
<reference evidence="1 2" key="1">
    <citation type="submission" date="2019-11" db="EMBL/GenBank/DDBJ databases">
        <authorList>
            <person name="Hylling O."/>
            <person name="Hansen L.H."/>
            <person name="Johansen A."/>
        </authorList>
    </citation>
    <scope>NUCLEOTIDE SEQUENCE [LARGE SCALE GENOMIC DNA]</scope>
</reference>
<organism evidence="1 2">
    <name type="scientific">Sphingomonas phage Lucius</name>
    <dbReference type="NCBI Taxonomy" id="2686313"/>
    <lineage>
        <taxon>Viruses</taxon>
        <taxon>Duplodnaviria</taxon>
        <taxon>Heunggongvirae</taxon>
        <taxon>Uroviricota</taxon>
        <taxon>Caudoviricetes</taxon>
        <taxon>Johnpaulvirinae</taxon>
        <taxon>Kharnvirus</taxon>
        <taxon>Kharnvirus lucius</taxon>
    </lineage>
</organism>
<protein>
    <submittedName>
        <fullName evidence="1">Uncharacterized protein</fullName>
    </submittedName>
</protein>
<dbReference type="RefSeq" id="YP_010738300.1">
    <property type="nucleotide sequence ID" value="NC_073025.1"/>
</dbReference>
<dbReference type="KEGG" id="vg:79585667"/>
<evidence type="ECO:0000313" key="1">
    <source>
        <dbReference type="EMBL" id="QJD54479.1"/>
    </source>
</evidence>
<sequence length="142" mass="16007">MFEIIDGACTAPKEARAEMPCCGVLATAVFAGAPFNEVWKAFELLQKRPGKWRGATYDWQRKRVLEGLGVKYDVLKDVAKLNCTVGTFADWYAKPGVMYCIGVRRHVVTLCDGIVTDQTASCHWSEHRNKRSHIISVWERTA</sequence>
<name>A0A6M3T9V3_9CAUD</name>
<dbReference type="Proteomes" id="UP000502416">
    <property type="component" value="Segment"/>
</dbReference>
<dbReference type="EMBL" id="MN734438">
    <property type="protein sequence ID" value="QJD54479.1"/>
    <property type="molecule type" value="Genomic_DNA"/>
</dbReference>
<evidence type="ECO:0000313" key="2">
    <source>
        <dbReference type="Proteomes" id="UP000502416"/>
    </source>
</evidence>
<accession>A0A6M3T9V3</accession>
<keyword evidence="2" id="KW-1185">Reference proteome</keyword>